<dbReference type="GO" id="GO:0006032">
    <property type="term" value="P:chitin catabolic process"/>
    <property type="evidence" value="ECO:0007669"/>
    <property type="project" value="InterPro"/>
</dbReference>
<organism evidence="2 3">
    <name type="scientific">Pseudomonas kairouanensis</name>
    <dbReference type="NCBI Taxonomy" id="2293832"/>
    <lineage>
        <taxon>Bacteria</taxon>
        <taxon>Pseudomonadati</taxon>
        <taxon>Pseudomonadota</taxon>
        <taxon>Gammaproteobacteria</taxon>
        <taxon>Pseudomonadales</taxon>
        <taxon>Pseudomonadaceae</taxon>
        <taxon>Pseudomonas</taxon>
    </lineage>
</organism>
<dbReference type="SUPFAM" id="SSF53955">
    <property type="entry name" value="Lysozyme-like"/>
    <property type="match status" value="1"/>
</dbReference>
<dbReference type="RefSeq" id="WP_135290959.1">
    <property type="nucleotide sequence ID" value="NZ_QUZU01000030.1"/>
</dbReference>
<reference evidence="2 3" key="1">
    <citation type="journal article" date="2019" name="Syst. Appl. Microbiol.">
        <title>New species of pathogenic Pseudomonas isolated from citrus in Tunisia: Proposal of Pseudomonas kairouanensis sp. nov. and Pseudomonas nabeulensis sp. nov.</title>
        <authorList>
            <person name="Oueslati M."/>
            <person name="Mulet M."/>
            <person name="Gomila M."/>
            <person name="Berge O."/>
            <person name="Hajlaoui M.R."/>
            <person name="Lalucat J."/>
            <person name="Sadfi-Zouaoui N."/>
            <person name="Garcia-Valdes E."/>
        </authorList>
    </citation>
    <scope>NUCLEOTIDE SEQUENCE [LARGE SCALE GENOMIC DNA]</scope>
    <source>
        <strain evidence="2 3">KC12</strain>
    </source>
</reference>
<proteinExistence type="predicted"/>
<dbReference type="PANTHER" id="PTHR34408:SF1">
    <property type="entry name" value="GLYCOSYL HYDROLASE FAMILY 19 DOMAIN-CONTAINING PROTEIN HI_1415"/>
    <property type="match status" value="1"/>
</dbReference>
<dbReference type="Proteomes" id="UP000297391">
    <property type="component" value="Unassembled WGS sequence"/>
</dbReference>
<accession>A0A4Z0AIU8</accession>
<dbReference type="Gene3D" id="1.10.530.10">
    <property type="match status" value="1"/>
</dbReference>
<dbReference type="GO" id="GO:0016998">
    <property type="term" value="P:cell wall macromolecule catabolic process"/>
    <property type="evidence" value="ECO:0007669"/>
    <property type="project" value="InterPro"/>
</dbReference>
<keyword evidence="2" id="KW-0378">Hydrolase</keyword>
<dbReference type="Pfam" id="PF00182">
    <property type="entry name" value="Glyco_hydro_19"/>
    <property type="match status" value="1"/>
</dbReference>
<feature type="domain" description="Glycoside hydrolase family 19 catalytic" evidence="1">
    <location>
        <begin position="130"/>
        <end position="176"/>
    </location>
</feature>
<evidence type="ECO:0000313" key="3">
    <source>
        <dbReference type="Proteomes" id="UP000297391"/>
    </source>
</evidence>
<keyword evidence="3" id="KW-1185">Reference proteome</keyword>
<dbReference type="AlphaFoldDB" id="A0A4Z0AIU8"/>
<dbReference type="InterPro" id="IPR052354">
    <property type="entry name" value="Cell_Wall_Dynamics_Protein"/>
</dbReference>
<dbReference type="InterPro" id="IPR023346">
    <property type="entry name" value="Lysozyme-like_dom_sf"/>
</dbReference>
<sequence length="229" mass="24674">MPITEQQLLQILPNAGPRAGIFVPSLIRAMLRFKIDTPKRQAAFLAQVGHESGQLKSLVENLNYSADGLANSWSSRYAEPDGKGGYLKVDVKGRLRNKPNALALSLAGKPEQIANNVYASRMGNGSPVTGDGWKYRGRGLIQVTGKSNYIAAGTALQLDLLNQPELLEQADWAVMSAAHYWDARGLSDLADAGAFQDIGSIINTGQQGRVPNGAEDRKALYDKALKVLA</sequence>
<evidence type="ECO:0000313" key="2">
    <source>
        <dbReference type="EMBL" id="TFY86706.1"/>
    </source>
</evidence>
<dbReference type="PANTHER" id="PTHR34408">
    <property type="entry name" value="FAMILY PROTEIN, PUTATIVE-RELATED"/>
    <property type="match status" value="1"/>
</dbReference>
<evidence type="ECO:0000259" key="1">
    <source>
        <dbReference type="Pfam" id="PF00182"/>
    </source>
</evidence>
<dbReference type="GO" id="GO:0004568">
    <property type="term" value="F:chitinase activity"/>
    <property type="evidence" value="ECO:0007669"/>
    <property type="project" value="InterPro"/>
</dbReference>
<comment type="caution">
    <text evidence="2">The sequence shown here is derived from an EMBL/GenBank/DDBJ whole genome shotgun (WGS) entry which is preliminary data.</text>
</comment>
<gene>
    <name evidence="2" type="ORF">DYL59_21370</name>
</gene>
<name>A0A4Z0AIU8_9PSED</name>
<dbReference type="InterPro" id="IPR000726">
    <property type="entry name" value="Glyco_hydro_19_cat"/>
</dbReference>
<dbReference type="EMBL" id="QUZU01000030">
    <property type="protein sequence ID" value="TFY86706.1"/>
    <property type="molecule type" value="Genomic_DNA"/>
</dbReference>
<dbReference type="OrthoDB" id="9798982at2"/>
<protein>
    <submittedName>
        <fullName evidence="2">Glycoside hydrolase family 19 protein</fullName>
    </submittedName>
</protein>